<evidence type="ECO:0000256" key="2">
    <source>
        <dbReference type="SAM" id="MobiDB-lite"/>
    </source>
</evidence>
<dbReference type="Pfam" id="PF26363">
    <property type="entry name" value="Phospholipase-like"/>
    <property type="match status" value="1"/>
</dbReference>
<keyword evidence="1 3" id="KW-0732">Signal</keyword>
<feature type="compositionally biased region" description="Polar residues" evidence="2">
    <location>
        <begin position="153"/>
        <end position="168"/>
    </location>
</feature>
<feature type="signal peptide" evidence="3">
    <location>
        <begin position="1"/>
        <end position="40"/>
    </location>
</feature>
<dbReference type="Pfam" id="PF19258">
    <property type="entry name" value="KxYKxGKxW_sig"/>
    <property type="match status" value="1"/>
</dbReference>
<feature type="compositionally biased region" description="Polar residues" evidence="2">
    <location>
        <begin position="48"/>
        <end position="78"/>
    </location>
</feature>
<sequence length="443" mass="47597">MNISTNHYKLRKVKKRWVTFVVTTMAGLTLMTAGASSASADGSTLDSQVNQTSTLVQPTSDGTSVVAPSQEKVPSNPTEVKDTDNQSENQSQPTQAASLTTQEDDKEPTSQNNQAPADSPKQVKEPTSVAPASDGAVVQQDPQTQKQEEKTTGGKNEVTSTDAVVTTAPTLTSDDQRADINKILDGRLSGISTLDAAALTYEFEKARLKGATDATILAKIQEAGRVIPNNLTYLSDFYDNQTGTSGTAFRDKASNKVIIAYTGTNNDGNELQDALGADLMGIGLARGQHYQPAYDFYDKIASQYGAEIIVITGHSLGGNVAQRVALKKNAATTVVYNSAPLYIPALASVGNKIYESLRKNFDLPSNKAEAKKTIAAIRSDMKTFTGHVIRITTTKDWLNNAMRWLGAVYLGKEYVIPDSGNHDLQPIAENAKQVASVKQWTTI</sequence>
<dbReference type="GeneID" id="93923430"/>
<feature type="compositionally biased region" description="Polar residues" evidence="2">
    <location>
        <begin position="86"/>
        <end position="101"/>
    </location>
</feature>
<feature type="compositionally biased region" description="Low complexity" evidence="2">
    <location>
        <begin position="37"/>
        <end position="47"/>
    </location>
</feature>
<evidence type="ECO:0000313" key="4">
    <source>
        <dbReference type="EMBL" id="AWN20319.1"/>
    </source>
</evidence>
<dbReference type="Gene3D" id="3.40.50.1820">
    <property type="entry name" value="alpha/beta hydrolase"/>
    <property type="match status" value="1"/>
</dbReference>
<protein>
    <submittedName>
        <fullName evidence="4">Lipase</fullName>
    </submittedName>
</protein>
<dbReference type="InterPro" id="IPR029058">
    <property type="entry name" value="AB_hydrolase_fold"/>
</dbReference>
<gene>
    <name evidence="4" type="ORF">DK182_02725</name>
</gene>
<accession>A0ABM6W438</accession>
<dbReference type="NCBIfam" id="TIGR03715">
    <property type="entry name" value="KxYKxGKxW"/>
    <property type="match status" value="1"/>
</dbReference>
<dbReference type="SUPFAM" id="SSF53474">
    <property type="entry name" value="alpha/beta-Hydrolases"/>
    <property type="match status" value="1"/>
</dbReference>
<reference evidence="4 5" key="1">
    <citation type="submission" date="2018-05" db="EMBL/GenBank/DDBJ databases">
        <title>Complete genome sequences of Streptococcus sobrinus.</title>
        <authorList>
            <person name="Sales M."/>
            <person name="Jensen P.A."/>
        </authorList>
    </citation>
    <scope>NUCLEOTIDE SEQUENCE [LARGE SCALE GENOMIC DNA]</scope>
    <source>
        <strain evidence="4 5">SL1</strain>
    </source>
</reference>
<name>A0ABM6W438_9STRE</name>
<proteinExistence type="predicted"/>
<dbReference type="InterPro" id="IPR022263">
    <property type="entry name" value="KxYKxGKxW"/>
</dbReference>
<evidence type="ECO:0000256" key="1">
    <source>
        <dbReference type="ARBA" id="ARBA00022729"/>
    </source>
</evidence>
<evidence type="ECO:0000313" key="5">
    <source>
        <dbReference type="Proteomes" id="UP000245369"/>
    </source>
</evidence>
<dbReference type="EMBL" id="CP029490">
    <property type="protein sequence ID" value="AWN20319.1"/>
    <property type="molecule type" value="Genomic_DNA"/>
</dbReference>
<dbReference type="RefSeq" id="WP_002963125.1">
    <property type="nucleotide sequence ID" value="NZ_CP029490.1"/>
</dbReference>
<feature type="region of interest" description="Disordered" evidence="2">
    <location>
        <begin position="37"/>
        <end position="168"/>
    </location>
</feature>
<evidence type="ECO:0000256" key="3">
    <source>
        <dbReference type="SAM" id="SignalP"/>
    </source>
</evidence>
<feature type="chain" id="PRO_5046491086" evidence="3">
    <location>
        <begin position="41"/>
        <end position="443"/>
    </location>
</feature>
<dbReference type="Proteomes" id="UP000245369">
    <property type="component" value="Chromosome"/>
</dbReference>
<keyword evidence="5" id="KW-1185">Reference proteome</keyword>
<organism evidence="4 5">
    <name type="scientific">Streptococcus sobrinus</name>
    <dbReference type="NCBI Taxonomy" id="1310"/>
    <lineage>
        <taxon>Bacteria</taxon>
        <taxon>Bacillati</taxon>
        <taxon>Bacillota</taxon>
        <taxon>Bacilli</taxon>
        <taxon>Lactobacillales</taxon>
        <taxon>Streptococcaceae</taxon>
        <taxon>Streptococcus</taxon>
    </lineage>
</organism>